<dbReference type="AlphaFoldDB" id="A0A0D7A5I5"/>
<reference evidence="2 3" key="1">
    <citation type="journal article" date="2015" name="Fungal Genet. Biol.">
        <title>Evolution of novel wood decay mechanisms in Agaricales revealed by the genome sequences of Fistulina hepatica and Cylindrobasidium torrendii.</title>
        <authorList>
            <person name="Floudas D."/>
            <person name="Held B.W."/>
            <person name="Riley R."/>
            <person name="Nagy L.G."/>
            <person name="Koehler G."/>
            <person name="Ransdell A.S."/>
            <person name="Younus H."/>
            <person name="Chow J."/>
            <person name="Chiniquy J."/>
            <person name="Lipzen A."/>
            <person name="Tritt A."/>
            <person name="Sun H."/>
            <person name="Haridas S."/>
            <person name="LaButti K."/>
            <person name="Ohm R.A."/>
            <person name="Kues U."/>
            <person name="Blanchette R.A."/>
            <person name="Grigoriev I.V."/>
            <person name="Minto R.E."/>
            <person name="Hibbett D.S."/>
        </authorList>
    </citation>
    <scope>NUCLEOTIDE SEQUENCE [LARGE SCALE GENOMIC DNA]</scope>
    <source>
        <strain evidence="2 3">ATCC 64428</strain>
    </source>
</reference>
<evidence type="ECO:0000256" key="1">
    <source>
        <dbReference type="SAM" id="MobiDB-lite"/>
    </source>
</evidence>
<proteinExistence type="predicted"/>
<dbReference type="Proteomes" id="UP000054144">
    <property type="component" value="Unassembled WGS sequence"/>
</dbReference>
<feature type="compositionally biased region" description="Low complexity" evidence="1">
    <location>
        <begin position="57"/>
        <end position="69"/>
    </location>
</feature>
<dbReference type="EMBL" id="KN882045">
    <property type="protein sequence ID" value="KIY45970.1"/>
    <property type="molecule type" value="Genomic_DNA"/>
</dbReference>
<feature type="region of interest" description="Disordered" evidence="1">
    <location>
        <begin position="52"/>
        <end position="91"/>
    </location>
</feature>
<sequence length="205" mass="22484">MSVSVEDLVASLSSNHIGQEAIDLAGLQAQLAQVLFSGHQLAVSQDCRRECSQPCNTPTRRTPSSSFSFPPDPTLPRRNADELPPNDMDDEDERMVEDTLYPTSVSSPQTFSHCHPSKLHYVPNTTAAVESTSSFTTTDPFYLSKVQELRAPPKPTFFSQMARPSAQSPFIPQQQTPVPGQHGSYGYSFMDATTPTPTFPSLFEG</sequence>
<dbReference type="OrthoDB" id="3262664at2759"/>
<name>A0A0D7A5I5_9AGAR</name>
<accession>A0A0D7A5I5</accession>
<evidence type="ECO:0000313" key="3">
    <source>
        <dbReference type="Proteomes" id="UP000054144"/>
    </source>
</evidence>
<organism evidence="2 3">
    <name type="scientific">Fistulina hepatica ATCC 64428</name>
    <dbReference type="NCBI Taxonomy" id="1128425"/>
    <lineage>
        <taxon>Eukaryota</taxon>
        <taxon>Fungi</taxon>
        <taxon>Dikarya</taxon>
        <taxon>Basidiomycota</taxon>
        <taxon>Agaricomycotina</taxon>
        <taxon>Agaricomycetes</taxon>
        <taxon>Agaricomycetidae</taxon>
        <taxon>Agaricales</taxon>
        <taxon>Fistulinaceae</taxon>
        <taxon>Fistulina</taxon>
    </lineage>
</organism>
<protein>
    <submittedName>
        <fullName evidence="2">Uncharacterized protein</fullName>
    </submittedName>
</protein>
<evidence type="ECO:0000313" key="2">
    <source>
        <dbReference type="EMBL" id="KIY45970.1"/>
    </source>
</evidence>
<gene>
    <name evidence="2" type="ORF">FISHEDRAFT_60810</name>
</gene>
<keyword evidence="3" id="KW-1185">Reference proteome</keyword>